<dbReference type="PANTHER" id="PTHR35814">
    <property type="match status" value="1"/>
</dbReference>
<comment type="caution">
    <text evidence="6">The sequence shown here is derived from an EMBL/GenBank/DDBJ whole genome shotgun (WGS) entry which is preliminary data.</text>
</comment>
<evidence type="ECO:0000256" key="3">
    <source>
        <dbReference type="ARBA" id="ARBA00022989"/>
    </source>
</evidence>
<evidence type="ECO:0008006" key="8">
    <source>
        <dbReference type="Google" id="ProtNLM"/>
    </source>
</evidence>
<dbReference type="EMBL" id="QFVT01000003">
    <property type="protein sequence ID" value="PYC48681.1"/>
    <property type="molecule type" value="Genomic_DNA"/>
</dbReference>
<proteinExistence type="predicted"/>
<feature type="transmembrane region" description="Helical" evidence="5">
    <location>
        <begin position="6"/>
        <end position="24"/>
    </location>
</feature>
<dbReference type="Pfam" id="PF01124">
    <property type="entry name" value="MAPEG"/>
    <property type="match status" value="1"/>
</dbReference>
<evidence type="ECO:0000256" key="1">
    <source>
        <dbReference type="ARBA" id="ARBA00004370"/>
    </source>
</evidence>
<comment type="subcellular location">
    <subcellularLocation>
        <location evidence="1">Membrane</location>
    </subcellularLocation>
</comment>
<dbReference type="OrthoDB" id="7619858at2"/>
<dbReference type="GO" id="GO:0016020">
    <property type="term" value="C:membrane"/>
    <property type="evidence" value="ECO:0007669"/>
    <property type="project" value="UniProtKB-SubCell"/>
</dbReference>
<name>A0A2V4MPL6_9RHOB</name>
<reference evidence="6 7" key="1">
    <citation type="submission" date="2018-05" db="EMBL/GenBank/DDBJ databases">
        <title>Oceanovita maritima gen. nov., sp. nov., a marine bacterium in the family Rhodobacteraceae isolated from surface seawater of Lundu port Xiamen, China.</title>
        <authorList>
            <person name="Hetharua B.H."/>
            <person name="Min D."/>
            <person name="Liao H."/>
            <person name="Tian Y."/>
        </authorList>
    </citation>
    <scope>NUCLEOTIDE SEQUENCE [LARGE SCALE GENOMIC DNA]</scope>
    <source>
        <strain evidence="6 7">FSX-11</strain>
    </source>
</reference>
<dbReference type="AlphaFoldDB" id="A0A2V4MPL6"/>
<dbReference type="RefSeq" id="WP_110795415.1">
    <property type="nucleotide sequence ID" value="NZ_KZ826482.1"/>
</dbReference>
<dbReference type="InterPro" id="IPR001129">
    <property type="entry name" value="Membr-assoc_MAPEG"/>
</dbReference>
<organism evidence="6 7">
    <name type="scientific">Litorivita pollutaquae</name>
    <dbReference type="NCBI Taxonomy" id="2200892"/>
    <lineage>
        <taxon>Bacteria</taxon>
        <taxon>Pseudomonadati</taxon>
        <taxon>Pseudomonadota</taxon>
        <taxon>Alphaproteobacteria</taxon>
        <taxon>Rhodobacterales</taxon>
        <taxon>Paracoccaceae</taxon>
        <taxon>Litorivita</taxon>
    </lineage>
</organism>
<feature type="transmembrane region" description="Helical" evidence="5">
    <location>
        <begin position="77"/>
        <end position="97"/>
    </location>
</feature>
<evidence type="ECO:0000256" key="4">
    <source>
        <dbReference type="ARBA" id="ARBA00023136"/>
    </source>
</evidence>
<keyword evidence="3 5" id="KW-1133">Transmembrane helix</keyword>
<keyword evidence="2 5" id="KW-0812">Transmembrane</keyword>
<evidence type="ECO:0000256" key="5">
    <source>
        <dbReference type="SAM" id="Phobius"/>
    </source>
</evidence>
<evidence type="ECO:0000313" key="7">
    <source>
        <dbReference type="Proteomes" id="UP000248012"/>
    </source>
</evidence>
<dbReference type="Proteomes" id="UP000248012">
    <property type="component" value="Unassembled WGS sequence"/>
</dbReference>
<dbReference type="InterPro" id="IPR023352">
    <property type="entry name" value="MAPEG-like_dom_sf"/>
</dbReference>
<sequence>MPTLSLVTPLYAGLLGLIFVFLSYRVTVLRKTTRVSIGSGGDSALEIKIRVQSNFAEYVPIGVLLLLMAELQGMPVWLVHVFGLALVLGRLLHAYGLPRSGISLAPRAIGMLLTFAMITLTALANMAHALL</sequence>
<dbReference type="PANTHER" id="PTHR35814:SF1">
    <property type="entry name" value="GLUTATHIONE S-TRANSFERASE-RELATED"/>
    <property type="match status" value="1"/>
</dbReference>
<keyword evidence="4 5" id="KW-0472">Membrane</keyword>
<keyword evidence="7" id="KW-1185">Reference proteome</keyword>
<evidence type="ECO:0000313" key="6">
    <source>
        <dbReference type="EMBL" id="PYC48681.1"/>
    </source>
</evidence>
<protein>
    <recommendedName>
        <fullName evidence="8">Glutathione S-transferase</fullName>
    </recommendedName>
</protein>
<gene>
    <name evidence="6" type="ORF">DI396_06545</name>
</gene>
<accession>A0A2V4MPL6</accession>
<evidence type="ECO:0000256" key="2">
    <source>
        <dbReference type="ARBA" id="ARBA00022692"/>
    </source>
</evidence>
<dbReference type="SUPFAM" id="SSF161084">
    <property type="entry name" value="MAPEG domain-like"/>
    <property type="match status" value="1"/>
</dbReference>
<dbReference type="Gene3D" id="1.20.120.550">
    <property type="entry name" value="Membrane associated eicosanoid/glutathione metabolism-like domain"/>
    <property type="match status" value="1"/>
</dbReference>
<feature type="transmembrane region" description="Helical" evidence="5">
    <location>
        <begin position="109"/>
        <end position="130"/>
    </location>
</feature>